<dbReference type="InterPro" id="IPR016187">
    <property type="entry name" value="CTDL_fold"/>
</dbReference>
<keyword evidence="3" id="KW-0812">Transmembrane</keyword>
<dbReference type="InterPro" id="IPR033989">
    <property type="entry name" value="CD209-like_CTLD"/>
</dbReference>
<dbReference type="PROSITE" id="PS50041">
    <property type="entry name" value="C_TYPE_LECTIN_2"/>
    <property type="match status" value="1"/>
</dbReference>
<dbReference type="InterPro" id="IPR001304">
    <property type="entry name" value="C-type_lectin-like"/>
</dbReference>
<evidence type="ECO:0000313" key="6">
    <source>
        <dbReference type="Proteomes" id="UP000283210"/>
    </source>
</evidence>
<sequence length="234" mass="26820">MEHQFQPFGPLDEDSVFRRNSETAQTGLKRIVVYILYCILVLLLLIQLMVTGIKFTQLNKEITDINVQMKSIKNERMSSSSGATQDEDFLLKEIVPIRGSCREGWASFKRSCYWLSSTTATWQKAEETCRSHSGHLLVVNSAEEMDFISQIVVVAFDYWIGLVEPHHEGKWTWVDGTDFSSTPTFWDQGQPDNWDFRENGEDCGQLHASVGRTRKLWNDADCNLSYGFICETKA</sequence>
<evidence type="ECO:0000256" key="2">
    <source>
        <dbReference type="ARBA" id="ARBA00023157"/>
    </source>
</evidence>
<keyword evidence="3" id="KW-1133">Transmembrane helix</keyword>
<dbReference type="AlphaFoldDB" id="A0A437D1E1"/>
<accession>A0A437D1E1</accession>
<dbReference type="EMBL" id="CM012445">
    <property type="protein sequence ID" value="RVE68572.1"/>
    <property type="molecule type" value="Genomic_DNA"/>
</dbReference>
<keyword evidence="2" id="KW-1015">Disulfide bond</keyword>
<evidence type="ECO:0000313" key="5">
    <source>
        <dbReference type="EMBL" id="RVE68572.1"/>
    </source>
</evidence>
<feature type="transmembrane region" description="Helical" evidence="3">
    <location>
        <begin position="31"/>
        <end position="50"/>
    </location>
</feature>
<dbReference type="CDD" id="cd03590">
    <property type="entry name" value="CLECT_DC-SIGN_like"/>
    <property type="match status" value="1"/>
</dbReference>
<dbReference type="InterPro" id="IPR018378">
    <property type="entry name" value="C-type_lectin_CS"/>
</dbReference>
<name>A0A437D1E1_ORYJA</name>
<reference evidence="5 6" key="1">
    <citation type="submission" date="2018-11" db="EMBL/GenBank/DDBJ databases">
        <authorList>
            <person name="Lopez-Roques C."/>
            <person name="Donnadieu C."/>
            <person name="Bouchez O."/>
            <person name="Klopp C."/>
            <person name="Cabau C."/>
            <person name="Zahm M."/>
        </authorList>
    </citation>
    <scope>NUCLEOTIDE SEQUENCE [LARGE SCALE GENOMIC DNA]</scope>
    <source>
        <strain evidence="5">RS831</strain>
        <tissue evidence="5">Whole body</tissue>
    </source>
</reference>
<dbReference type="Gene3D" id="3.10.100.10">
    <property type="entry name" value="Mannose-Binding Protein A, subunit A"/>
    <property type="match status" value="1"/>
</dbReference>
<keyword evidence="1" id="KW-0430">Lectin</keyword>
<dbReference type="SMART" id="SM00034">
    <property type="entry name" value="CLECT"/>
    <property type="match status" value="1"/>
</dbReference>
<dbReference type="InterPro" id="IPR050111">
    <property type="entry name" value="C-type_lectin/snaclec_domain"/>
</dbReference>
<proteinExistence type="predicted"/>
<gene>
    <name evidence="5" type="ORF">OJAV_G00093170</name>
</gene>
<keyword evidence="3" id="KW-0472">Membrane</keyword>
<dbReference type="GO" id="GO:0030246">
    <property type="term" value="F:carbohydrate binding"/>
    <property type="evidence" value="ECO:0007669"/>
    <property type="project" value="UniProtKB-KW"/>
</dbReference>
<dbReference type="SUPFAM" id="SSF56436">
    <property type="entry name" value="C-type lectin-like"/>
    <property type="match status" value="1"/>
</dbReference>
<evidence type="ECO:0000259" key="4">
    <source>
        <dbReference type="PROSITE" id="PS50041"/>
    </source>
</evidence>
<protein>
    <recommendedName>
        <fullName evidence="4">C-type lectin domain-containing protein</fullName>
    </recommendedName>
</protein>
<feature type="domain" description="C-type lectin" evidence="4">
    <location>
        <begin position="108"/>
        <end position="231"/>
    </location>
</feature>
<dbReference type="PANTHER" id="PTHR22803">
    <property type="entry name" value="MANNOSE, PHOSPHOLIPASE, LECTIN RECEPTOR RELATED"/>
    <property type="match status" value="1"/>
</dbReference>
<keyword evidence="6" id="KW-1185">Reference proteome</keyword>
<dbReference type="Pfam" id="PF00059">
    <property type="entry name" value="Lectin_C"/>
    <property type="match status" value="1"/>
</dbReference>
<dbReference type="InterPro" id="IPR016186">
    <property type="entry name" value="C-type_lectin-like/link_sf"/>
</dbReference>
<reference evidence="5 6" key="2">
    <citation type="submission" date="2019-01" db="EMBL/GenBank/DDBJ databases">
        <title>A chromosome length genome reference of the Java medaka (oryzias javanicus).</title>
        <authorList>
            <person name="Herpin A."/>
            <person name="Takehana Y."/>
            <person name="Naruse K."/>
            <person name="Ansai S."/>
            <person name="Kawaguchi M."/>
        </authorList>
    </citation>
    <scope>NUCLEOTIDE SEQUENCE [LARGE SCALE GENOMIC DNA]</scope>
    <source>
        <strain evidence="5">RS831</strain>
        <tissue evidence="5">Whole body</tissue>
    </source>
</reference>
<organism evidence="5 6">
    <name type="scientific">Oryzias javanicus</name>
    <name type="common">Javanese ricefish</name>
    <name type="synonym">Aplocheilus javanicus</name>
    <dbReference type="NCBI Taxonomy" id="123683"/>
    <lineage>
        <taxon>Eukaryota</taxon>
        <taxon>Metazoa</taxon>
        <taxon>Chordata</taxon>
        <taxon>Craniata</taxon>
        <taxon>Vertebrata</taxon>
        <taxon>Euteleostomi</taxon>
        <taxon>Actinopterygii</taxon>
        <taxon>Neopterygii</taxon>
        <taxon>Teleostei</taxon>
        <taxon>Neoteleostei</taxon>
        <taxon>Acanthomorphata</taxon>
        <taxon>Ovalentaria</taxon>
        <taxon>Atherinomorphae</taxon>
        <taxon>Beloniformes</taxon>
        <taxon>Adrianichthyidae</taxon>
        <taxon>Oryziinae</taxon>
        <taxon>Oryzias</taxon>
    </lineage>
</organism>
<dbReference type="Proteomes" id="UP000283210">
    <property type="component" value="Chromosome 9"/>
</dbReference>
<dbReference type="OrthoDB" id="8935730at2759"/>
<dbReference type="PROSITE" id="PS00615">
    <property type="entry name" value="C_TYPE_LECTIN_1"/>
    <property type="match status" value="1"/>
</dbReference>
<evidence type="ECO:0000256" key="3">
    <source>
        <dbReference type="SAM" id="Phobius"/>
    </source>
</evidence>
<evidence type="ECO:0000256" key="1">
    <source>
        <dbReference type="ARBA" id="ARBA00022734"/>
    </source>
</evidence>